<feature type="chain" id="PRO_5028153221" evidence="4">
    <location>
        <begin position="25"/>
        <end position="309"/>
    </location>
</feature>
<dbReference type="GO" id="GO:0030247">
    <property type="term" value="F:polysaccharide binding"/>
    <property type="evidence" value="ECO:0007669"/>
    <property type="project" value="InterPro"/>
</dbReference>
<name>A0A6V7NXW7_ANACO</name>
<dbReference type="PANTHER" id="PTHR33138:SF1">
    <property type="entry name" value="OS01G0113900 PROTEIN"/>
    <property type="match status" value="1"/>
</dbReference>
<keyword evidence="3" id="KW-0325">Glycoprotein</keyword>
<protein>
    <submittedName>
        <fullName evidence="7">Uncharacterized protein</fullName>
    </submittedName>
</protein>
<organism evidence="7">
    <name type="scientific">Ananas comosus var. bracteatus</name>
    <name type="common">red pineapple</name>
    <dbReference type="NCBI Taxonomy" id="296719"/>
    <lineage>
        <taxon>Eukaryota</taxon>
        <taxon>Viridiplantae</taxon>
        <taxon>Streptophyta</taxon>
        <taxon>Embryophyta</taxon>
        <taxon>Tracheophyta</taxon>
        <taxon>Spermatophyta</taxon>
        <taxon>Magnoliopsida</taxon>
        <taxon>Liliopsida</taxon>
        <taxon>Poales</taxon>
        <taxon>Bromeliaceae</taxon>
        <taxon>Bromelioideae</taxon>
        <taxon>Ananas</taxon>
    </lineage>
</organism>
<reference evidence="7" key="1">
    <citation type="submission" date="2020-07" db="EMBL/GenBank/DDBJ databases">
        <authorList>
            <person name="Lin J."/>
        </authorList>
    </citation>
    <scope>NUCLEOTIDE SEQUENCE</scope>
</reference>
<feature type="domain" description="Wall-associated receptor kinase C-terminal" evidence="6">
    <location>
        <begin position="169"/>
        <end position="266"/>
    </location>
</feature>
<evidence type="ECO:0000256" key="4">
    <source>
        <dbReference type="SAM" id="SignalP"/>
    </source>
</evidence>
<sequence>MMIHSLFLLLVVLSFLSLLTSTFGSSADDASSAANCYSSSTCGGVSISYPFWRSDGPPSFSAVHCGYPGFGIACDEDMQQPILQIGSRHYYKVTNIDYDGRTINLTDTDVLTGPDDKSSCPRVRHNLTFTSDIASSLNYTSADANLTFFFNCPDPAGLQPDFPHNVIPCLDYEGNSSFVFPSDDVPYDFTFWSSTCEDIVVAPMLFDFLSDLFSGPTPVFSDALNYGFQLAWIAGAPEGCGECESSGRRCGFNQTSGSPLCFCPDGTRAGGDCGTFSRLPALFSLSPPVVSFPFSPFRIESHPFNTFNR</sequence>
<evidence type="ECO:0000313" key="7">
    <source>
        <dbReference type="EMBL" id="CAD1823415.1"/>
    </source>
</evidence>
<dbReference type="InterPro" id="IPR032872">
    <property type="entry name" value="WAK_assoc_C"/>
</dbReference>
<evidence type="ECO:0000256" key="3">
    <source>
        <dbReference type="ARBA" id="ARBA00023180"/>
    </source>
</evidence>
<feature type="signal peptide" evidence="4">
    <location>
        <begin position="1"/>
        <end position="24"/>
    </location>
</feature>
<dbReference type="InterPro" id="IPR025287">
    <property type="entry name" value="WAK_GUB"/>
</dbReference>
<feature type="domain" description="Wall-associated receptor kinase galacturonan-binding" evidence="5">
    <location>
        <begin position="38"/>
        <end position="107"/>
    </location>
</feature>
<dbReference type="Pfam" id="PF13947">
    <property type="entry name" value="GUB_WAK_bind"/>
    <property type="match status" value="1"/>
</dbReference>
<keyword evidence="2 4" id="KW-0732">Signal</keyword>
<dbReference type="Pfam" id="PF14380">
    <property type="entry name" value="WAK_assoc"/>
    <property type="match status" value="1"/>
</dbReference>
<dbReference type="GO" id="GO:0016020">
    <property type="term" value="C:membrane"/>
    <property type="evidence" value="ECO:0007669"/>
    <property type="project" value="UniProtKB-SubCell"/>
</dbReference>
<proteinExistence type="predicted"/>
<evidence type="ECO:0000259" key="6">
    <source>
        <dbReference type="Pfam" id="PF14380"/>
    </source>
</evidence>
<accession>A0A6V7NXW7</accession>
<evidence type="ECO:0000256" key="1">
    <source>
        <dbReference type="ARBA" id="ARBA00004167"/>
    </source>
</evidence>
<gene>
    <name evidence="7" type="ORF">CB5_LOCUS6626</name>
</gene>
<comment type="subcellular location">
    <subcellularLocation>
        <location evidence="1">Membrane</location>
        <topology evidence="1">Single-pass membrane protein</topology>
    </subcellularLocation>
</comment>
<evidence type="ECO:0000259" key="5">
    <source>
        <dbReference type="Pfam" id="PF13947"/>
    </source>
</evidence>
<dbReference type="EMBL" id="LR862143">
    <property type="protein sequence ID" value="CAD1823415.1"/>
    <property type="molecule type" value="Genomic_DNA"/>
</dbReference>
<dbReference type="AlphaFoldDB" id="A0A6V7NXW7"/>
<dbReference type="PANTHER" id="PTHR33138">
    <property type="entry name" value="OS01G0690200 PROTEIN"/>
    <property type="match status" value="1"/>
</dbReference>
<evidence type="ECO:0000256" key="2">
    <source>
        <dbReference type="ARBA" id="ARBA00022729"/>
    </source>
</evidence>